<dbReference type="AlphaFoldDB" id="A0A0F0KI16"/>
<organism evidence="1 2">
    <name type="scientific">Microbacterium foliorum</name>
    <dbReference type="NCBI Taxonomy" id="104336"/>
    <lineage>
        <taxon>Bacteria</taxon>
        <taxon>Bacillati</taxon>
        <taxon>Actinomycetota</taxon>
        <taxon>Actinomycetes</taxon>
        <taxon>Micrococcales</taxon>
        <taxon>Microbacteriaceae</taxon>
        <taxon>Microbacterium</taxon>
    </lineage>
</organism>
<sequence length="79" mass="8728">MEELRIEALAERGRKTFTTEETLEFIRRQDLAADTMTSSPLAGLEPDSAVLERVQSYVEGEVAIEELIEQATRCASAGP</sequence>
<protein>
    <recommendedName>
        <fullName evidence="3">Antitoxin VbhA domain-containing protein</fullName>
    </recommendedName>
</protein>
<evidence type="ECO:0008006" key="3">
    <source>
        <dbReference type="Google" id="ProtNLM"/>
    </source>
</evidence>
<dbReference type="Proteomes" id="UP000033572">
    <property type="component" value="Unassembled WGS sequence"/>
</dbReference>
<dbReference type="InterPro" id="IPR043038">
    <property type="entry name" value="VbhA_sf"/>
</dbReference>
<comment type="caution">
    <text evidence="1">The sequence shown here is derived from an EMBL/GenBank/DDBJ whole genome shotgun (WGS) entry which is preliminary data.</text>
</comment>
<proteinExistence type="predicted"/>
<dbReference type="KEGG" id="mfol:DXT68_09830"/>
<keyword evidence="2" id="KW-1185">Reference proteome</keyword>
<accession>A0A0F0KI16</accession>
<evidence type="ECO:0000313" key="1">
    <source>
        <dbReference type="EMBL" id="KJL20094.1"/>
    </source>
</evidence>
<dbReference type="EMBL" id="JYIU01000044">
    <property type="protein sequence ID" value="KJL20094.1"/>
    <property type="molecule type" value="Genomic_DNA"/>
</dbReference>
<evidence type="ECO:0000313" key="2">
    <source>
        <dbReference type="Proteomes" id="UP000033572"/>
    </source>
</evidence>
<reference evidence="1 2" key="1">
    <citation type="submission" date="2015-02" db="EMBL/GenBank/DDBJ databases">
        <title>Draft genome sequences of ten Microbacterium spp. with emphasis on heavy metal contaminated environments.</title>
        <authorList>
            <person name="Corretto E."/>
        </authorList>
    </citation>
    <scope>NUCLEOTIDE SEQUENCE [LARGE SCALE GENOMIC DNA]</scope>
    <source>
        <strain evidence="1 2">DSM 12966</strain>
    </source>
</reference>
<name>A0A0F0KI16_9MICO</name>
<dbReference type="PATRIC" id="fig|104336.4.peg.2314"/>
<gene>
    <name evidence="1" type="ORF">RN50_02273</name>
</gene>
<dbReference type="Gene3D" id="1.10.8.1050">
    <property type="entry name" value="Antitoxin VbhA-like"/>
    <property type="match status" value="1"/>
</dbReference>